<protein>
    <submittedName>
        <fullName evidence="2">Uncharacterized protein</fullName>
    </submittedName>
</protein>
<feature type="region of interest" description="Disordered" evidence="1">
    <location>
        <begin position="1"/>
        <end position="21"/>
    </location>
</feature>
<dbReference type="AlphaFoldDB" id="A0A9W8HAV5"/>
<evidence type="ECO:0000313" key="2">
    <source>
        <dbReference type="EMBL" id="KAJ2779786.1"/>
    </source>
</evidence>
<comment type="caution">
    <text evidence="2">The sequence shown here is derived from an EMBL/GenBank/DDBJ whole genome shotgun (WGS) entry which is preliminary data.</text>
</comment>
<evidence type="ECO:0000256" key="1">
    <source>
        <dbReference type="SAM" id="MobiDB-lite"/>
    </source>
</evidence>
<name>A0A9W8HAV5_9FUNG</name>
<dbReference type="Proteomes" id="UP001140217">
    <property type="component" value="Unassembled WGS sequence"/>
</dbReference>
<gene>
    <name evidence="2" type="ORF">H4R18_003814</name>
</gene>
<proteinExistence type="predicted"/>
<evidence type="ECO:0000313" key="3">
    <source>
        <dbReference type="Proteomes" id="UP001140217"/>
    </source>
</evidence>
<organism evidence="2 3">
    <name type="scientific">Coemansia javaensis</name>
    <dbReference type="NCBI Taxonomy" id="2761396"/>
    <lineage>
        <taxon>Eukaryota</taxon>
        <taxon>Fungi</taxon>
        <taxon>Fungi incertae sedis</taxon>
        <taxon>Zoopagomycota</taxon>
        <taxon>Kickxellomycotina</taxon>
        <taxon>Kickxellomycetes</taxon>
        <taxon>Kickxellales</taxon>
        <taxon>Kickxellaceae</taxon>
        <taxon>Coemansia</taxon>
    </lineage>
</organism>
<reference evidence="2" key="1">
    <citation type="submission" date="2022-07" db="EMBL/GenBank/DDBJ databases">
        <title>Phylogenomic reconstructions and comparative analyses of Kickxellomycotina fungi.</title>
        <authorList>
            <person name="Reynolds N.K."/>
            <person name="Stajich J.E."/>
            <person name="Barry K."/>
            <person name="Grigoriev I.V."/>
            <person name="Crous P."/>
            <person name="Smith M.E."/>
        </authorList>
    </citation>
    <scope>NUCLEOTIDE SEQUENCE</scope>
    <source>
        <strain evidence="2">NBRC 105414</strain>
    </source>
</reference>
<sequence length="150" mass="16237">MGASNSKQEPVHVYSGTVPLGFTPQLKDKLEKEAKEAKAAPAATPDAVEAEVARELARILEKSQLEELKARERQTSTAELLAEIRDVAQQIGTSGPARESQSFRAALLARDRAAACLLDHKDRALDCWQEVAAFKSLVAALERETISAPS</sequence>
<dbReference type="Pfam" id="PF07956">
    <property type="entry name" value="DUF1690"/>
    <property type="match status" value="1"/>
</dbReference>
<dbReference type="InterPro" id="IPR012471">
    <property type="entry name" value="DUF1690"/>
</dbReference>
<dbReference type="EMBL" id="JANBUL010000163">
    <property type="protein sequence ID" value="KAJ2779786.1"/>
    <property type="molecule type" value="Genomic_DNA"/>
</dbReference>
<accession>A0A9W8HAV5</accession>
<dbReference type="OrthoDB" id="5544375at2759"/>
<keyword evidence="3" id="KW-1185">Reference proteome</keyword>